<dbReference type="AlphaFoldDB" id="G0ULX9"/>
<organism evidence="4">
    <name type="scientific">Trypanosoma congolense (strain IL3000)</name>
    <dbReference type="NCBI Taxonomy" id="1068625"/>
    <lineage>
        <taxon>Eukaryota</taxon>
        <taxon>Discoba</taxon>
        <taxon>Euglenozoa</taxon>
        <taxon>Kinetoplastea</taxon>
        <taxon>Metakinetoplastina</taxon>
        <taxon>Trypanosomatida</taxon>
        <taxon>Trypanosomatidae</taxon>
        <taxon>Trypanosoma</taxon>
        <taxon>Nannomonas</taxon>
    </lineage>
</organism>
<proteinExistence type="inferred from homology"/>
<dbReference type="VEuPathDB" id="TriTrypDB:TcIL3000_5_3880"/>
<evidence type="ECO:0000259" key="3">
    <source>
        <dbReference type="Pfam" id="PF03109"/>
    </source>
</evidence>
<dbReference type="InterPro" id="IPR004147">
    <property type="entry name" value="ABC1_dom"/>
</dbReference>
<evidence type="ECO:0000256" key="1">
    <source>
        <dbReference type="ARBA" id="ARBA00009670"/>
    </source>
</evidence>
<feature type="domain" description="ABC1 atypical kinase-like" evidence="3">
    <location>
        <begin position="127"/>
        <end position="376"/>
    </location>
</feature>
<keyword evidence="2" id="KW-0472">Membrane</keyword>
<dbReference type="Pfam" id="PF03109">
    <property type="entry name" value="ABC1"/>
    <property type="match status" value="1"/>
</dbReference>
<dbReference type="InterPro" id="IPR051130">
    <property type="entry name" value="Mito_struct-func_regulator"/>
</dbReference>
<dbReference type="CDD" id="cd13969">
    <property type="entry name" value="ADCK1-like"/>
    <property type="match status" value="1"/>
</dbReference>
<accession>G0ULX9</accession>
<evidence type="ECO:0000313" key="4">
    <source>
        <dbReference type="EMBL" id="CCC90641.1"/>
    </source>
</evidence>
<keyword evidence="2" id="KW-0812">Transmembrane</keyword>
<dbReference type="PANTHER" id="PTHR43173:SF28">
    <property type="entry name" value="AARF DOMAIN CONTAINING KINASE 5"/>
    <property type="match status" value="1"/>
</dbReference>
<dbReference type="SUPFAM" id="SSF56112">
    <property type="entry name" value="Protein kinase-like (PK-like)"/>
    <property type="match status" value="1"/>
</dbReference>
<evidence type="ECO:0000256" key="2">
    <source>
        <dbReference type="SAM" id="Phobius"/>
    </source>
</evidence>
<sequence>MVWRQRRRLTRRHVSYALGGAVVAVAAVMTPPLEYLPSSLLPSRVVLEGFVRVLRCAYVGSCVFVDYAWTLHGVEEQQLWNQAHLRNAARLVTLAETNGGLYVKVGQVFANMHHILPSQYCSVMAVLQDNVAKRSFNEVLAVLVCDLEQPVNEVFETIDPTPIAAASLAQVHRAKLKKEGIDVAVKVQYIDVAQRFVGDMRAIQVLLGIAGFLFRGYDFSTIIAKLNKTIGNELDFSLEADNCERAGRDLVAGGFGDRVVTPEVFRAYTTQRVLTTRLINNAVKITDINGLKEMGIHPRTVSTWLCDALSYQLFVSGFVHADPHAGNILVHKLPNGKPQVVMLDFGLCTELSDELRTDLATIWTSSITHDTPTLARVSEKFGVEDYALLASCFLHHPYELFNAGERVVTKLTKELMRDEVRNRMHKINDIVSSLPREYALVLRNIMAAKAINKELHDPVNRPLRMLRYSARVSSASESRWYILRLMLYAWWSEFVSSLQLAYVKWRYPGVASALEDFSELQLSG</sequence>
<gene>
    <name evidence="4" type="ORF">TCIL3000_5_3880</name>
</gene>
<name>G0ULX9_TRYCI</name>
<dbReference type="InterPro" id="IPR045307">
    <property type="entry name" value="ADCK1_dom"/>
</dbReference>
<reference evidence="4" key="1">
    <citation type="journal article" date="2012" name="Proc. Natl. Acad. Sci. U.S.A.">
        <title>Antigenic diversity is generated by distinct evolutionary mechanisms in African trypanosome species.</title>
        <authorList>
            <person name="Jackson A.P."/>
            <person name="Berry A."/>
            <person name="Aslett M."/>
            <person name="Allison H.C."/>
            <person name="Burton P."/>
            <person name="Vavrova-Anderson J."/>
            <person name="Brown R."/>
            <person name="Browne H."/>
            <person name="Corton N."/>
            <person name="Hauser H."/>
            <person name="Gamble J."/>
            <person name="Gilderthorp R."/>
            <person name="Marcello L."/>
            <person name="McQuillan J."/>
            <person name="Otto T.D."/>
            <person name="Quail M.A."/>
            <person name="Sanders M.J."/>
            <person name="van Tonder A."/>
            <person name="Ginger M.L."/>
            <person name="Field M.C."/>
            <person name="Barry J.D."/>
            <person name="Hertz-Fowler C."/>
            <person name="Berriman M."/>
        </authorList>
    </citation>
    <scope>NUCLEOTIDE SEQUENCE</scope>
    <source>
        <strain evidence="4">IL3000</strain>
    </source>
</reference>
<dbReference type="EMBL" id="HE575318">
    <property type="protein sequence ID" value="CCC90641.1"/>
    <property type="molecule type" value="Genomic_DNA"/>
</dbReference>
<comment type="similarity">
    <text evidence="1">Belongs to the protein kinase superfamily. ADCK protein kinase family.</text>
</comment>
<keyword evidence="2" id="KW-1133">Transmembrane helix</keyword>
<protein>
    <recommendedName>
        <fullName evidence="3">ABC1 atypical kinase-like domain-containing protein</fullName>
    </recommendedName>
</protein>
<feature type="transmembrane region" description="Helical" evidence="2">
    <location>
        <begin position="14"/>
        <end position="33"/>
    </location>
</feature>
<dbReference type="PANTHER" id="PTHR43173">
    <property type="entry name" value="ABC1 FAMILY PROTEIN"/>
    <property type="match status" value="1"/>
</dbReference>
<dbReference type="InterPro" id="IPR011009">
    <property type="entry name" value="Kinase-like_dom_sf"/>
</dbReference>